<comment type="caution">
    <text evidence="2">The sequence shown here is derived from an EMBL/GenBank/DDBJ whole genome shotgun (WGS) entry which is preliminary data.</text>
</comment>
<name>A0A2U1LAI3_ARTAN</name>
<dbReference type="Proteomes" id="UP000245207">
    <property type="component" value="Unassembled WGS sequence"/>
</dbReference>
<dbReference type="EMBL" id="PKPP01010498">
    <property type="protein sequence ID" value="PWA45999.1"/>
    <property type="molecule type" value="Genomic_DNA"/>
</dbReference>
<evidence type="ECO:0000313" key="2">
    <source>
        <dbReference type="EMBL" id="PWA45999.1"/>
    </source>
</evidence>
<sequence>MASIRAEILRSLGCRHIVVAAELATFVMNCFNGYDLVEDRGGKNWISTYAAVYNVVLLVRAGLPNNMNVSFCSSPVDMNEEAFVSLPTTLAPGHQSSHNAVNTGEGTSSGPGRNAGPRH</sequence>
<proteinExistence type="predicted"/>
<accession>A0A2U1LAI3</accession>
<organism evidence="2 3">
    <name type="scientific">Artemisia annua</name>
    <name type="common">Sweet wormwood</name>
    <dbReference type="NCBI Taxonomy" id="35608"/>
    <lineage>
        <taxon>Eukaryota</taxon>
        <taxon>Viridiplantae</taxon>
        <taxon>Streptophyta</taxon>
        <taxon>Embryophyta</taxon>
        <taxon>Tracheophyta</taxon>
        <taxon>Spermatophyta</taxon>
        <taxon>Magnoliopsida</taxon>
        <taxon>eudicotyledons</taxon>
        <taxon>Gunneridae</taxon>
        <taxon>Pentapetalae</taxon>
        <taxon>asterids</taxon>
        <taxon>campanulids</taxon>
        <taxon>Asterales</taxon>
        <taxon>Asteraceae</taxon>
        <taxon>Asteroideae</taxon>
        <taxon>Anthemideae</taxon>
        <taxon>Artemisiinae</taxon>
        <taxon>Artemisia</taxon>
    </lineage>
</organism>
<evidence type="ECO:0000313" key="3">
    <source>
        <dbReference type="Proteomes" id="UP000245207"/>
    </source>
</evidence>
<gene>
    <name evidence="2" type="ORF">CTI12_AA372370</name>
</gene>
<evidence type="ECO:0000256" key="1">
    <source>
        <dbReference type="SAM" id="MobiDB-lite"/>
    </source>
</evidence>
<feature type="compositionally biased region" description="Polar residues" evidence="1">
    <location>
        <begin position="94"/>
        <end position="111"/>
    </location>
</feature>
<reference evidence="2 3" key="1">
    <citation type="journal article" date="2018" name="Mol. Plant">
        <title>The genome of Artemisia annua provides insight into the evolution of Asteraceae family and artemisinin biosynthesis.</title>
        <authorList>
            <person name="Shen Q."/>
            <person name="Zhang L."/>
            <person name="Liao Z."/>
            <person name="Wang S."/>
            <person name="Yan T."/>
            <person name="Shi P."/>
            <person name="Liu M."/>
            <person name="Fu X."/>
            <person name="Pan Q."/>
            <person name="Wang Y."/>
            <person name="Lv Z."/>
            <person name="Lu X."/>
            <person name="Zhang F."/>
            <person name="Jiang W."/>
            <person name="Ma Y."/>
            <person name="Chen M."/>
            <person name="Hao X."/>
            <person name="Li L."/>
            <person name="Tang Y."/>
            <person name="Lv G."/>
            <person name="Zhou Y."/>
            <person name="Sun X."/>
            <person name="Brodelius P.E."/>
            <person name="Rose J.K.C."/>
            <person name="Tang K."/>
        </authorList>
    </citation>
    <scope>NUCLEOTIDE SEQUENCE [LARGE SCALE GENOMIC DNA]</scope>
    <source>
        <strain evidence="3">cv. Huhao1</strain>
        <tissue evidence="2">Leaf</tissue>
    </source>
</reference>
<keyword evidence="3" id="KW-1185">Reference proteome</keyword>
<protein>
    <submittedName>
        <fullName evidence="2">Uncharacterized protein</fullName>
    </submittedName>
</protein>
<dbReference type="AlphaFoldDB" id="A0A2U1LAI3"/>
<feature type="region of interest" description="Disordered" evidence="1">
    <location>
        <begin position="89"/>
        <end position="119"/>
    </location>
</feature>